<proteinExistence type="predicted"/>
<name>A0AAW1TRI1_9CUCU</name>
<reference evidence="2 3" key="1">
    <citation type="submission" date="2023-03" db="EMBL/GenBank/DDBJ databases">
        <title>Genome insight into feeding habits of ladybird beetles.</title>
        <authorList>
            <person name="Li H.-S."/>
            <person name="Huang Y.-H."/>
            <person name="Pang H."/>
        </authorList>
    </citation>
    <scope>NUCLEOTIDE SEQUENCE [LARGE SCALE GENOMIC DNA]</scope>
    <source>
        <strain evidence="2">SYSU_2023b</strain>
        <tissue evidence="2">Whole body</tissue>
    </source>
</reference>
<feature type="compositionally biased region" description="Basic residues" evidence="1">
    <location>
        <begin position="172"/>
        <end position="185"/>
    </location>
</feature>
<accession>A0AAW1TRI1</accession>
<feature type="compositionally biased region" description="Basic residues" evidence="1">
    <location>
        <begin position="206"/>
        <end position="219"/>
    </location>
</feature>
<evidence type="ECO:0000313" key="3">
    <source>
        <dbReference type="Proteomes" id="UP001431783"/>
    </source>
</evidence>
<feature type="compositionally biased region" description="Polar residues" evidence="1">
    <location>
        <begin position="138"/>
        <end position="147"/>
    </location>
</feature>
<gene>
    <name evidence="2" type="ORF">WA026_022468</name>
</gene>
<feature type="compositionally biased region" description="Polar residues" evidence="1">
    <location>
        <begin position="187"/>
        <end position="197"/>
    </location>
</feature>
<keyword evidence="3" id="KW-1185">Reference proteome</keyword>
<protein>
    <submittedName>
        <fullName evidence="2">Uncharacterized protein</fullName>
    </submittedName>
</protein>
<comment type="caution">
    <text evidence="2">The sequence shown here is derived from an EMBL/GenBank/DDBJ whole genome shotgun (WGS) entry which is preliminary data.</text>
</comment>
<feature type="compositionally biased region" description="Acidic residues" evidence="1">
    <location>
        <begin position="226"/>
        <end position="239"/>
    </location>
</feature>
<dbReference type="AlphaFoldDB" id="A0AAW1TRI1"/>
<dbReference type="Proteomes" id="UP001431783">
    <property type="component" value="Unassembled WGS sequence"/>
</dbReference>
<organism evidence="2 3">
    <name type="scientific">Henosepilachna vigintioctopunctata</name>
    <dbReference type="NCBI Taxonomy" id="420089"/>
    <lineage>
        <taxon>Eukaryota</taxon>
        <taxon>Metazoa</taxon>
        <taxon>Ecdysozoa</taxon>
        <taxon>Arthropoda</taxon>
        <taxon>Hexapoda</taxon>
        <taxon>Insecta</taxon>
        <taxon>Pterygota</taxon>
        <taxon>Neoptera</taxon>
        <taxon>Endopterygota</taxon>
        <taxon>Coleoptera</taxon>
        <taxon>Polyphaga</taxon>
        <taxon>Cucujiformia</taxon>
        <taxon>Coccinelloidea</taxon>
        <taxon>Coccinellidae</taxon>
        <taxon>Epilachninae</taxon>
        <taxon>Epilachnini</taxon>
        <taxon>Henosepilachna</taxon>
    </lineage>
</organism>
<dbReference type="EMBL" id="JARQZJ010000019">
    <property type="protein sequence ID" value="KAK9873409.1"/>
    <property type="molecule type" value="Genomic_DNA"/>
</dbReference>
<evidence type="ECO:0000256" key="1">
    <source>
        <dbReference type="SAM" id="MobiDB-lite"/>
    </source>
</evidence>
<evidence type="ECO:0000313" key="2">
    <source>
        <dbReference type="EMBL" id="KAK9873409.1"/>
    </source>
</evidence>
<feature type="region of interest" description="Disordered" evidence="1">
    <location>
        <begin position="94"/>
        <end position="239"/>
    </location>
</feature>
<sequence length="352" mass="39683">MHKLQSHNNYETLNKIVEVSERRSVLRPNSQLLCSDVASQNVYENVHMKAMTPGNICTAFKATGIFPFDRNVFTNLDFAPSEVTDRQVDIENNKNGINTPVLDKESTTPSLPILELSSPGSPQVVQLINPADPDTRSDGTTILSSCELQPPRTPEKSPETTSIPIWRIPKAGPRKSGRAPRRRGKSMITTDTPNKNEIQMREEKKRKQRKTLAKTKKRKVLQDSSSENEDDISVYSEEEPILEDEEDDYAVVDPDCMPALQSLPKEGDFIIVKFQVKGKGIYYIAKVIGEMENETEVRFLRRSNTILNNFSLSIVPDIATVGLHDIKMILPKPKCSGNTKRTVDVLLRIKFF</sequence>